<feature type="chain" id="PRO_5001518613" evidence="1">
    <location>
        <begin position="18"/>
        <end position="202"/>
    </location>
</feature>
<evidence type="ECO:0000259" key="2">
    <source>
        <dbReference type="SMART" id="SM00198"/>
    </source>
</evidence>
<dbReference type="Gene3D" id="3.40.33.10">
    <property type="entry name" value="CAP"/>
    <property type="match status" value="1"/>
</dbReference>
<accession>A0A023GE16</accession>
<dbReference type="PANTHER" id="PTHR10334">
    <property type="entry name" value="CYSTEINE-RICH SECRETORY PROTEIN-RELATED"/>
    <property type="match status" value="1"/>
</dbReference>
<dbReference type="SUPFAM" id="SSF55797">
    <property type="entry name" value="PR-1-like"/>
    <property type="match status" value="1"/>
</dbReference>
<dbReference type="InterPro" id="IPR014044">
    <property type="entry name" value="CAP_dom"/>
</dbReference>
<organism evidence="3">
    <name type="scientific">Amblyomma triste</name>
    <name type="common">Neotropical tick</name>
    <dbReference type="NCBI Taxonomy" id="251400"/>
    <lineage>
        <taxon>Eukaryota</taxon>
        <taxon>Metazoa</taxon>
        <taxon>Ecdysozoa</taxon>
        <taxon>Arthropoda</taxon>
        <taxon>Chelicerata</taxon>
        <taxon>Arachnida</taxon>
        <taxon>Acari</taxon>
        <taxon>Parasitiformes</taxon>
        <taxon>Ixodida</taxon>
        <taxon>Ixodoidea</taxon>
        <taxon>Ixodidae</taxon>
        <taxon>Amblyomminae</taxon>
        <taxon>Amblyomma</taxon>
    </lineage>
</organism>
<dbReference type="InterPro" id="IPR001283">
    <property type="entry name" value="CRISP-related"/>
</dbReference>
<reference evidence="3" key="1">
    <citation type="submission" date="2014-03" db="EMBL/GenBank/DDBJ databases">
        <title>The sialotranscriptome of Amblyomma triste, Amblyomma parvum and Amblyomma cajennense ticks, uncovered by 454-based RNA-seq.</title>
        <authorList>
            <person name="Garcia G.R."/>
            <person name="Gardinassi L.G."/>
            <person name="Ribeiro J.M."/>
            <person name="Anatriello E."/>
            <person name="Ferreira B.R."/>
            <person name="Moreira H.N."/>
            <person name="Mafra C."/>
            <person name="Olegario M.M."/>
            <person name="Szabo P.J."/>
            <person name="Miranda-Santos I.K."/>
            <person name="Maruyama S.R."/>
        </authorList>
    </citation>
    <scope>NUCLEOTIDE SEQUENCE</scope>
    <source>
        <strain evidence="3">Mato Grasso do Sul</strain>
        <tissue evidence="3">Salivary glands</tissue>
    </source>
</reference>
<dbReference type="EMBL" id="GBBM01004478">
    <property type="protein sequence ID" value="JAC30940.1"/>
    <property type="molecule type" value="mRNA"/>
</dbReference>
<dbReference type="AlphaFoldDB" id="A0A023GE16"/>
<dbReference type="Pfam" id="PF00188">
    <property type="entry name" value="CAP"/>
    <property type="match status" value="1"/>
</dbReference>
<dbReference type="FunFam" id="3.40.33.10:FF:000002">
    <property type="entry name" value="Golgi-associated plant pathogenesis-related protein 1"/>
    <property type="match status" value="1"/>
</dbReference>
<keyword evidence="1" id="KW-0732">Signal</keyword>
<dbReference type="CDD" id="cd05382">
    <property type="entry name" value="CAP_GAPR1-like"/>
    <property type="match status" value="1"/>
</dbReference>
<protein>
    <submittedName>
        <fullName evidence="3">Putative scp gapr-1 like: scp-like extracellular protein</fullName>
    </submittedName>
</protein>
<dbReference type="SMART" id="SM00198">
    <property type="entry name" value="SCP"/>
    <property type="match status" value="1"/>
</dbReference>
<dbReference type="PRINTS" id="PR00837">
    <property type="entry name" value="V5TPXLIKE"/>
</dbReference>
<dbReference type="InterPro" id="IPR035940">
    <property type="entry name" value="CAP_sf"/>
</dbReference>
<sequence length="202" mass="22974">MKFVAALVLSFVSVAYGQVKTIGGAPPGGREPTYFQGDFRPSMRKVQQEVLQRHNEYRQQHGVPPLQPDEQLNRYAQAWANYLAKTGKLKHRSQHKYGENIFMSYSSAPKPKFAGLGTKAVDTWHSEIKYYNYGNNFNPKAGHFTQCIWRGSHRIGTGVARSRDNKVFIVSNYNPAGNMQGAFEKNVPRPRQGLQQQRMIKV</sequence>
<evidence type="ECO:0000256" key="1">
    <source>
        <dbReference type="SAM" id="SignalP"/>
    </source>
</evidence>
<feature type="domain" description="SCP" evidence="2">
    <location>
        <begin position="45"/>
        <end position="181"/>
    </location>
</feature>
<evidence type="ECO:0000313" key="3">
    <source>
        <dbReference type="EMBL" id="JAC30940.1"/>
    </source>
</evidence>
<proteinExistence type="evidence at transcript level"/>
<name>A0A023GE16_AMBTT</name>
<feature type="signal peptide" evidence="1">
    <location>
        <begin position="1"/>
        <end position="17"/>
    </location>
</feature>
<dbReference type="InterPro" id="IPR034113">
    <property type="entry name" value="SCP_GAPR1-like"/>
</dbReference>